<sequence>MSIYRSTSVSCDSCRDACPGFFEQNPDDTFSQVVEKYRLGGNPGTGTPLSDLEACAQDAADLCPVQIITIDGS</sequence>
<evidence type="ECO:0000313" key="2">
    <source>
        <dbReference type="Proteomes" id="UP000010824"/>
    </source>
</evidence>
<protein>
    <submittedName>
        <fullName evidence="1">Ferredoxin</fullName>
    </submittedName>
</protein>
<dbReference type="STRING" id="593750.Metfor_2755"/>
<dbReference type="AlphaFoldDB" id="L0HI95"/>
<dbReference type="eggNOG" id="arCOG00349">
    <property type="taxonomic scope" value="Archaea"/>
</dbReference>
<name>L0HI95_METFS</name>
<dbReference type="Gene3D" id="3.30.70.20">
    <property type="match status" value="1"/>
</dbReference>
<reference evidence="2" key="1">
    <citation type="submission" date="2011-12" db="EMBL/GenBank/DDBJ databases">
        <title>Complete sequence of Methanoregula formicicum SMSP.</title>
        <authorList>
            <person name="Lucas S."/>
            <person name="Han J."/>
            <person name="Lapidus A."/>
            <person name="Cheng J.-F."/>
            <person name="Goodwin L."/>
            <person name="Pitluck S."/>
            <person name="Peters L."/>
            <person name="Ovchinnikova G."/>
            <person name="Teshima H."/>
            <person name="Detter J.C."/>
            <person name="Han C."/>
            <person name="Tapia R."/>
            <person name="Land M."/>
            <person name="Hauser L."/>
            <person name="Kyrpides N."/>
            <person name="Ivanova N."/>
            <person name="Pagani I."/>
            <person name="Imachi H."/>
            <person name="Tamaki H."/>
            <person name="Sekiguchi Y."/>
            <person name="Kamagata Y."/>
            <person name="Cadillo-Quiroz H."/>
            <person name="Zinder S."/>
            <person name="Liu W.-T."/>
            <person name="Woyke T."/>
        </authorList>
    </citation>
    <scope>NUCLEOTIDE SEQUENCE [LARGE SCALE GENOMIC DNA]</scope>
    <source>
        <strain evidence="2">DSM 22288 / NBRC 105244 / SMSP</strain>
    </source>
</reference>
<dbReference type="RefSeq" id="WP_015286702.1">
    <property type="nucleotide sequence ID" value="NC_019943.1"/>
</dbReference>
<gene>
    <name evidence="1" type="ordered locus">Metfor_2755</name>
</gene>
<evidence type="ECO:0000313" key="1">
    <source>
        <dbReference type="EMBL" id="AGB03740.1"/>
    </source>
</evidence>
<dbReference type="SUPFAM" id="SSF54862">
    <property type="entry name" value="4Fe-4S ferredoxins"/>
    <property type="match status" value="1"/>
</dbReference>
<reference evidence="1 2" key="2">
    <citation type="journal article" date="2014" name="Genome Announc.">
        <title>Complete Genome Sequence of Methanoregula formicica SMSPT, a Mesophilic Hydrogenotrophic Methanogen Isolated from a Methanogenic Upflow Anaerobic Sludge Blanket Reactor.</title>
        <authorList>
            <person name="Yamamoto K."/>
            <person name="Tamaki H."/>
            <person name="Cadillo-Quiroz H."/>
            <person name="Imachi H."/>
            <person name="Kyrpides N."/>
            <person name="Woyke T."/>
            <person name="Goodwin L."/>
            <person name="Zinder S.H."/>
            <person name="Kamagata Y."/>
            <person name="Liu W.T."/>
        </authorList>
    </citation>
    <scope>NUCLEOTIDE SEQUENCE [LARGE SCALE GENOMIC DNA]</scope>
    <source>
        <strain evidence="2">DSM 22288 / NBRC 105244 / SMSP</strain>
    </source>
</reference>
<proteinExistence type="predicted"/>
<dbReference type="Pfam" id="PF13370">
    <property type="entry name" value="Fer4_13"/>
    <property type="match status" value="1"/>
</dbReference>
<organism evidence="1 2">
    <name type="scientific">Methanoregula formicica (strain DSM 22288 / NBRC 105244 / SMSP)</name>
    <dbReference type="NCBI Taxonomy" id="593750"/>
    <lineage>
        <taxon>Archaea</taxon>
        <taxon>Methanobacteriati</taxon>
        <taxon>Methanobacteriota</taxon>
        <taxon>Stenosarchaea group</taxon>
        <taxon>Methanomicrobia</taxon>
        <taxon>Methanomicrobiales</taxon>
        <taxon>Methanoregulaceae</taxon>
        <taxon>Methanoregula</taxon>
    </lineage>
</organism>
<dbReference type="HOGENOM" id="CLU_139698_9_1_2"/>
<dbReference type="InParanoid" id="L0HI95"/>
<dbReference type="Proteomes" id="UP000010824">
    <property type="component" value="Chromosome"/>
</dbReference>
<keyword evidence="2" id="KW-1185">Reference proteome</keyword>
<dbReference type="EMBL" id="CP003167">
    <property type="protein sequence ID" value="AGB03740.1"/>
    <property type="molecule type" value="Genomic_DNA"/>
</dbReference>
<dbReference type="KEGG" id="mfo:Metfor_2755"/>
<dbReference type="GeneID" id="14308538"/>
<accession>L0HI95</accession>